<feature type="region of interest" description="Disordered" evidence="1">
    <location>
        <begin position="59"/>
        <end position="160"/>
    </location>
</feature>
<feature type="compositionally biased region" description="Low complexity" evidence="1">
    <location>
        <begin position="20"/>
        <end position="30"/>
    </location>
</feature>
<organism evidence="4">
    <name type="scientific">uncultured organism</name>
    <dbReference type="NCBI Taxonomy" id="155900"/>
    <lineage>
        <taxon>unclassified sequences</taxon>
        <taxon>environmental samples</taxon>
    </lineage>
</organism>
<dbReference type="InterPro" id="IPR036680">
    <property type="entry name" value="SPOR-like_sf"/>
</dbReference>
<accession>A0A5B8R811</accession>
<proteinExistence type="predicted"/>
<dbReference type="AlphaFoldDB" id="A0A5B8R811"/>
<sequence>MARRKTGQASGRQQRRSTSRKGSTGRSLPGWLWGVGGLGIGLGVALLVHWHYTGGGPQQLSELMAPPSPQQQGAGRDTTGDSGTPPQGGGDTTAKQDKPRFEFYRLLPEQKVEVPGGDQERQQQAADRTAEPGDTGETTRQRSASADTGESTASKSADSNRRYLLQAGSFRGHDDADRLKARLALLGIEANIQRVELSGGELWHRVRVGPFNDLDRVNTVRRRLKENGIETVLLKRSG</sequence>
<gene>
    <name evidence="4" type="primary">ftsN</name>
    <name evidence="4" type="ORF">KBTEX_01129</name>
</gene>
<keyword evidence="2" id="KW-0812">Transmembrane</keyword>
<dbReference type="PANTHER" id="PTHR38687">
    <property type="entry name" value="CELL DIVISION PROTEIN DEDD-RELATED"/>
    <property type="match status" value="1"/>
</dbReference>
<dbReference type="PANTHER" id="PTHR38687:SF2">
    <property type="entry name" value="CELL DIVISION PROTEIN FTSN"/>
    <property type="match status" value="1"/>
</dbReference>
<evidence type="ECO:0000256" key="1">
    <source>
        <dbReference type="SAM" id="MobiDB-lite"/>
    </source>
</evidence>
<dbReference type="SUPFAM" id="SSF110997">
    <property type="entry name" value="Sporulation related repeat"/>
    <property type="match status" value="1"/>
</dbReference>
<dbReference type="Pfam" id="PF05036">
    <property type="entry name" value="SPOR"/>
    <property type="match status" value="1"/>
</dbReference>
<feature type="transmembrane region" description="Helical" evidence="2">
    <location>
        <begin position="30"/>
        <end position="52"/>
    </location>
</feature>
<keyword evidence="2" id="KW-0472">Membrane</keyword>
<evidence type="ECO:0000259" key="3">
    <source>
        <dbReference type="PROSITE" id="PS51724"/>
    </source>
</evidence>
<dbReference type="GO" id="GO:0051301">
    <property type="term" value="P:cell division"/>
    <property type="evidence" value="ECO:0007669"/>
    <property type="project" value="UniProtKB-KW"/>
</dbReference>
<dbReference type="InterPro" id="IPR007730">
    <property type="entry name" value="SPOR-like_dom"/>
</dbReference>
<reference evidence="4" key="1">
    <citation type="submission" date="2019-06" db="EMBL/GenBank/DDBJ databases">
        <authorList>
            <person name="Murdoch R.W."/>
            <person name="Fathepure B."/>
        </authorList>
    </citation>
    <scope>NUCLEOTIDE SEQUENCE</scope>
</reference>
<dbReference type="InterPro" id="IPR052521">
    <property type="entry name" value="Cell_div_SPOR-domain"/>
</dbReference>
<evidence type="ECO:0000256" key="2">
    <source>
        <dbReference type="SAM" id="Phobius"/>
    </source>
</evidence>
<dbReference type="Gene3D" id="3.30.70.1070">
    <property type="entry name" value="Sporulation related repeat"/>
    <property type="match status" value="1"/>
</dbReference>
<feature type="compositionally biased region" description="Basic and acidic residues" evidence="1">
    <location>
        <begin position="94"/>
        <end position="112"/>
    </location>
</feature>
<keyword evidence="4" id="KW-0132">Cell division</keyword>
<evidence type="ECO:0000313" key="4">
    <source>
        <dbReference type="EMBL" id="QEA04820.1"/>
    </source>
</evidence>
<feature type="compositionally biased region" description="Polar residues" evidence="1">
    <location>
        <begin position="136"/>
        <end position="157"/>
    </location>
</feature>
<name>A0A5B8R811_9ZZZZ</name>
<dbReference type="PROSITE" id="PS51724">
    <property type="entry name" value="SPOR"/>
    <property type="match status" value="1"/>
</dbReference>
<keyword evidence="2" id="KW-1133">Transmembrane helix</keyword>
<feature type="domain" description="SPOR" evidence="3">
    <location>
        <begin position="157"/>
        <end position="237"/>
    </location>
</feature>
<dbReference type="GO" id="GO:0042834">
    <property type="term" value="F:peptidoglycan binding"/>
    <property type="evidence" value="ECO:0007669"/>
    <property type="project" value="InterPro"/>
</dbReference>
<feature type="region of interest" description="Disordered" evidence="1">
    <location>
        <begin position="1"/>
        <end position="30"/>
    </location>
</feature>
<protein>
    <submittedName>
        <fullName evidence="4">Cell division protein FtsN</fullName>
    </submittedName>
</protein>
<keyword evidence="4" id="KW-0131">Cell cycle</keyword>
<dbReference type="EMBL" id="MN079089">
    <property type="protein sequence ID" value="QEA04820.1"/>
    <property type="molecule type" value="Genomic_DNA"/>
</dbReference>